<evidence type="ECO:0000313" key="2">
    <source>
        <dbReference type="Proteomes" id="UP000278627"/>
    </source>
</evidence>
<dbReference type="EMBL" id="UZAD01013170">
    <property type="protein sequence ID" value="VDN91143.1"/>
    <property type="molecule type" value="Genomic_DNA"/>
</dbReference>
<organism evidence="3">
    <name type="scientific">Brugia pahangi</name>
    <name type="common">Filarial nematode worm</name>
    <dbReference type="NCBI Taxonomy" id="6280"/>
    <lineage>
        <taxon>Eukaryota</taxon>
        <taxon>Metazoa</taxon>
        <taxon>Ecdysozoa</taxon>
        <taxon>Nematoda</taxon>
        <taxon>Chromadorea</taxon>
        <taxon>Rhabditida</taxon>
        <taxon>Spirurina</taxon>
        <taxon>Spiruromorpha</taxon>
        <taxon>Filarioidea</taxon>
        <taxon>Onchocercidae</taxon>
        <taxon>Brugia</taxon>
    </lineage>
</organism>
<dbReference type="AlphaFoldDB" id="A0A0N4TND4"/>
<dbReference type="WBParaSite" id="BPAG_0000999501-mRNA-1">
    <property type="protein sequence ID" value="BPAG_0000999501-mRNA-1"/>
    <property type="gene ID" value="BPAG_0000999501"/>
</dbReference>
<reference evidence="1 2" key="2">
    <citation type="submission" date="2018-11" db="EMBL/GenBank/DDBJ databases">
        <authorList>
            <consortium name="Pathogen Informatics"/>
        </authorList>
    </citation>
    <scope>NUCLEOTIDE SEQUENCE [LARGE SCALE GENOMIC DNA]</scope>
</reference>
<evidence type="ECO:0000313" key="1">
    <source>
        <dbReference type="EMBL" id="VDN91143.1"/>
    </source>
</evidence>
<accession>A0A0N4TND4</accession>
<gene>
    <name evidence="1" type="ORF">BPAG_LOCUS9957</name>
</gene>
<evidence type="ECO:0000313" key="3">
    <source>
        <dbReference type="WBParaSite" id="BPAG_0000999501-mRNA-1"/>
    </source>
</evidence>
<protein>
    <submittedName>
        <fullName evidence="3">Transposase</fullName>
    </submittedName>
</protein>
<name>A0A0N4TND4_BRUPA</name>
<reference evidence="3" key="1">
    <citation type="submission" date="2017-02" db="UniProtKB">
        <authorList>
            <consortium name="WormBaseParasite"/>
        </authorList>
    </citation>
    <scope>IDENTIFICATION</scope>
</reference>
<proteinExistence type="predicted"/>
<sequence length="287" mass="33224">MGKMSQGTLIFLILDPSPFFGTKSSSLYTTYYRWTNFHNLHHHFHSSVGRGERRVVAPLLHHIFVRSILTLFPCVHNLQECFTIQIAAVIVIAVPLRMLNNKARRDFPPNSITSLQSTKPLLLTDLLRDKAFFLQCHKRKSYRYGNEFRAANKKETKPDFFRIIEIHSKKKSGNTALTNIYYNKVPPNVRSLGSHGKWKINHRFHTSVTVMSKRENYRVKTFHQMIRSLKSTGIWSIRPVRLRAMQGYVKAASIQTSDVGEQLAGYVPTPRYCFDRVLNDRDGTRLS</sequence>
<dbReference type="Proteomes" id="UP000278627">
    <property type="component" value="Unassembled WGS sequence"/>
</dbReference>
<keyword evidence="2" id="KW-1185">Reference proteome</keyword>